<dbReference type="PROSITE" id="PS50011">
    <property type="entry name" value="PROTEIN_KINASE_DOM"/>
    <property type="match status" value="1"/>
</dbReference>
<dbReference type="InterPro" id="IPR011009">
    <property type="entry name" value="Kinase-like_dom_sf"/>
</dbReference>
<dbReference type="PANTHER" id="PTHR22961:SF13">
    <property type="entry name" value="TRIBBLES"/>
    <property type="match status" value="1"/>
</dbReference>
<dbReference type="FunFam" id="1.10.510.10:FF:000153">
    <property type="entry name" value="Tribbles homolog 2"/>
    <property type="match status" value="1"/>
</dbReference>
<dbReference type="GO" id="GO:0004860">
    <property type="term" value="F:protein kinase inhibitor activity"/>
    <property type="evidence" value="ECO:0007669"/>
    <property type="project" value="UniProtKB-KW"/>
</dbReference>
<dbReference type="Gene3D" id="1.10.510.10">
    <property type="entry name" value="Transferase(Phosphotransferase) domain 1"/>
    <property type="match status" value="1"/>
</dbReference>
<name>A0A3B4BK48_PYGNA</name>
<protein>
    <recommendedName>
        <fullName evidence="3">Protein kinase domain-containing protein</fullName>
    </recommendedName>
</protein>
<dbReference type="PANTHER" id="PTHR22961">
    <property type="entry name" value="SER/THR PROTEIN KINASE-TRB"/>
    <property type="match status" value="1"/>
</dbReference>
<dbReference type="GO" id="GO:0031434">
    <property type="term" value="F:mitogen-activated protein kinase kinase binding"/>
    <property type="evidence" value="ECO:0007669"/>
    <property type="project" value="TreeGrafter"/>
</dbReference>
<dbReference type="GO" id="GO:0005634">
    <property type="term" value="C:nucleus"/>
    <property type="evidence" value="ECO:0007669"/>
    <property type="project" value="TreeGrafter"/>
</dbReference>
<keyword evidence="5" id="KW-1185">Reference proteome</keyword>
<evidence type="ECO:0000313" key="5">
    <source>
        <dbReference type="Proteomes" id="UP001501920"/>
    </source>
</evidence>
<dbReference type="OMA" id="TYIHSIG"/>
<dbReference type="STRING" id="42514.ENSPNAP00000000187"/>
<dbReference type="Pfam" id="PF00069">
    <property type="entry name" value="Pkinase"/>
    <property type="match status" value="1"/>
</dbReference>
<dbReference type="GO" id="GO:0005524">
    <property type="term" value="F:ATP binding"/>
    <property type="evidence" value="ECO:0007669"/>
    <property type="project" value="InterPro"/>
</dbReference>
<dbReference type="InterPro" id="IPR000719">
    <property type="entry name" value="Prot_kinase_dom"/>
</dbReference>
<sequence length="198" mass="22743">MHTYVQTSRSLDEDEASRLFHQMVSVVAHCHNNDVVLRDLKLRKFLFKNPERTMLTLSNLEDAHMMEKGDDSVYGKHGCPVYASPEGLRAEGKYSGKAADVWSLGVALYIILVGRYPFSDSNSNMLFNKIQRCKFSLPDTLSPKARCLIQNILRLDPTERLTAEDILDHPWFSSLSSQKVWRSMFYQDDDQMVPEFCS</sequence>
<comment type="similarity">
    <text evidence="2">Belongs to the protein kinase superfamily. CAMK Ser/Thr protein kinase family. Tribbles subfamily.</text>
</comment>
<reference evidence="4" key="2">
    <citation type="submission" date="2025-08" db="UniProtKB">
        <authorList>
            <consortium name="Ensembl"/>
        </authorList>
    </citation>
    <scope>IDENTIFICATION</scope>
</reference>
<proteinExistence type="inferred from homology"/>
<reference evidence="4 5" key="1">
    <citation type="submission" date="2020-10" db="EMBL/GenBank/DDBJ databases">
        <title>Pygocentrus nattereri (red-bellied piranha) genome, fPygNat1, primary haplotype.</title>
        <authorList>
            <person name="Myers G."/>
            <person name="Meyer A."/>
            <person name="Karagic N."/>
            <person name="Pippel M."/>
            <person name="Winkler S."/>
            <person name="Tracey A."/>
            <person name="Wood J."/>
            <person name="Formenti G."/>
            <person name="Howe K."/>
            <person name="Fedrigo O."/>
            <person name="Jarvis E.D."/>
        </authorList>
    </citation>
    <scope>NUCLEOTIDE SEQUENCE [LARGE SCALE GENOMIC DNA]</scope>
</reference>
<dbReference type="GeneTree" id="ENSGT00950000182986"/>
<dbReference type="Proteomes" id="UP001501920">
    <property type="component" value="Chromosome 10"/>
</dbReference>
<reference evidence="4" key="3">
    <citation type="submission" date="2025-09" db="UniProtKB">
        <authorList>
            <consortium name="Ensembl"/>
        </authorList>
    </citation>
    <scope>IDENTIFICATION</scope>
</reference>
<evidence type="ECO:0000259" key="3">
    <source>
        <dbReference type="PROSITE" id="PS50011"/>
    </source>
</evidence>
<dbReference type="InterPro" id="IPR024104">
    <property type="entry name" value="Tribbles/Ser_Thr_kinase_40"/>
</dbReference>
<keyword evidence="1" id="KW-0649">Protein kinase inhibitor</keyword>
<dbReference type="SUPFAM" id="SSF56112">
    <property type="entry name" value="Protein kinase-like (PK-like)"/>
    <property type="match status" value="1"/>
</dbReference>
<evidence type="ECO:0000256" key="1">
    <source>
        <dbReference type="ARBA" id="ARBA00023013"/>
    </source>
</evidence>
<evidence type="ECO:0000313" key="4">
    <source>
        <dbReference type="Ensembl" id="ENSPNAP00000000187.1"/>
    </source>
</evidence>
<organism evidence="4 5">
    <name type="scientific">Pygocentrus nattereri</name>
    <name type="common">Red-bellied piranha</name>
    <dbReference type="NCBI Taxonomy" id="42514"/>
    <lineage>
        <taxon>Eukaryota</taxon>
        <taxon>Metazoa</taxon>
        <taxon>Chordata</taxon>
        <taxon>Craniata</taxon>
        <taxon>Vertebrata</taxon>
        <taxon>Euteleostomi</taxon>
        <taxon>Actinopterygii</taxon>
        <taxon>Neopterygii</taxon>
        <taxon>Teleostei</taxon>
        <taxon>Ostariophysi</taxon>
        <taxon>Characiformes</taxon>
        <taxon>Characoidei</taxon>
        <taxon>Pygocentrus</taxon>
    </lineage>
</organism>
<accession>A0A3B4BK48</accession>
<dbReference type="GO" id="GO:0004672">
    <property type="term" value="F:protein kinase activity"/>
    <property type="evidence" value="ECO:0007669"/>
    <property type="project" value="InterPro"/>
</dbReference>
<feature type="domain" description="Protein kinase" evidence="3">
    <location>
        <begin position="1"/>
        <end position="172"/>
    </location>
</feature>
<dbReference type="GO" id="GO:0032436">
    <property type="term" value="P:positive regulation of proteasomal ubiquitin-dependent protein catabolic process"/>
    <property type="evidence" value="ECO:0007669"/>
    <property type="project" value="TreeGrafter"/>
</dbReference>
<dbReference type="SMART" id="SM00220">
    <property type="entry name" value="S_TKc"/>
    <property type="match status" value="1"/>
</dbReference>
<dbReference type="Ensembl" id="ENSPNAT00000014304.2">
    <property type="protein sequence ID" value="ENSPNAP00000000187.1"/>
    <property type="gene ID" value="ENSPNAG00000007325.2"/>
</dbReference>
<dbReference type="AlphaFoldDB" id="A0A3B4BK48"/>
<evidence type="ECO:0000256" key="2">
    <source>
        <dbReference type="ARBA" id="ARBA00038180"/>
    </source>
</evidence>